<accession>A0A5J6VIT3</accession>
<sequence>MDFKGPAPNCIRELLPIDDYLFCEHREGDWETVIIAEISRRHPKWTSSECSAFARLLWRNNRHNICKLGQIFIKKHE</sequence>
<reference evidence="1" key="1">
    <citation type="journal article" date="2019" name="Philos. Trans. R. Soc. Lond., B, Biol. Sci.">
        <title>Targeted metagenomic recovery of four divergent viruses reveals shared and distinctive characteristics of giant viruses of marine eukaryotes.</title>
        <authorList>
            <person name="Needham D.M."/>
            <person name="Poirier C."/>
            <person name="Hehenberger E."/>
            <person name="Jimenez V."/>
            <person name="Swalwell J.E."/>
            <person name="Santoro A.E."/>
            <person name="Worden A.Z."/>
        </authorList>
    </citation>
    <scope>NUCLEOTIDE SEQUENCE</scope>
    <source>
        <strain evidence="1">OPacV-662</strain>
    </source>
</reference>
<protein>
    <submittedName>
        <fullName evidence="1">Uncharacterized protein</fullName>
    </submittedName>
</protein>
<dbReference type="EMBL" id="MN448275">
    <property type="protein sequence ID" value="QFG74017.1"/>
    <property type="molecule type" value="Genomic_DNA"/>
</dbReference>
<evidence type="ECO:0000313" key="1">
    <source>
        <dbReference type="EMBL" id="QFG74017.1"/>
    </source>
</evidence>
<organism evidence="1">
    <name type="scientific">Megaviridae environmental sample</name>
    <dbReference type="NCBI Taxonomy" id="1737588"/>
    <lineage>
        <taxon>Viruses</taxon>
        <taxon>Varidnaviria</taxon>
        <taxon>Bamfordvirae</taxon>
        <taxon>Nucleocytoviricota</taxon>
        <taxon>Megaviricetes</taxon>
        <taxon>Imitervirales</taxon>
        <taxon>Mimiviridae</taxon>
        <taxon>environmental samples</taxon>
    </lineage>
</organism>
<proteinExistence type="predicted"/>
<name>A0A5J6VIT3_9VIRU</name>